<evidence type="ECO:0000313" key="3">
    <source>
        <dbReference type="Proteomes" id="UP000481327"/>
    </source>
</evidence>
<sequence>MTDDDHKGETPDAERPLASQTTGVPEIRPAGPEAIPDLPPRLKRSWDDVDQAGDESFPASDPPGQGVG</sequence>
<name>A0A7C9GRC3_9SPHN</name>
<dbReference type="AlphaFoldDB" id="A0A7C9GRC3"/>
<evidence type="ECO:0000313" key="2">
    <source>
        <dbReference type="EMBL" id="MQT17051.1"/>
    </source>
</evidence>
<reference evidence="2 3" key="1">
    <citation type="submission" date="2019-09" db="EMBL/GenBank/DDBJ databases">
        <title>Polymorphobacter sp. isolated from a lake in China.</title>
        <authorList>
            <person name="Liu Z."/>
        </authorList>
    </citation>
    <scope>NUCLEOTIDE SEQUENCE [LARGE SCALE GENOMIC DNA]</scope>
    <source>
        <strain evidence="2 3">D40P</strain>
    </source>
</reference>
<feature type="region of interest" description="Disordered" evidence="1">
    <location>
        <begin position="1"/>
        <end position="68"/>
    </location>
</feature>
<comment type="caution">
    <text evidence="2">The sequence shown here is derived from an EMBL/GenBank/DDBJ whole genome shotgun (WGS) entry which is preliminary data.</text>
</comment>
<feature type="compositionally biased region" description="Basic and acidic residues" evidence="1">
    <location>
        <begin position="1"/>
        <end position="15"/>
    </location>
</feature>
<dbReference type="RefSeq" id="WP_152577476.1">
    <property type="nucleotide sequence ID" value="NZ_JAATJI010000001.1"/>
</dbReference>
<dbReference type="EMBL" id="WIOL01000002">
    <property type="protein sequence ID" value="MQT17051.1"/>
    <property type="molecule type" value="Genomic_DNA"/>
</dbReference>
<dbReference type="Proteomes" id="UP000481327">
    <property type="component" value="Unassembled WGS sequence"/>
</dbReference>
<proteinExistence type="predicted"/>
<organism evidence="2 3">
    <name type="scientific">Sandarakinorhabdus fusca</name>
    <dbReference type="NCBI Taxonomy" id="1439888"/>
    <lineage>
        <taxon>Bacteria</taxon>
        <taxon>Pseudomonadati</taxon>
        <taxon>Pseudomonadota</taxon>
        <taxon>Alphaproteobacteria</taxon>
        <taxon>Sphingomonadales</taxon>
        <taxon>Sphingosinicellaceae</taxon>
        <taxon>Sandarakinorhabdus</taxon>
    </lineage>
</organism>
<accession>A0A7C9GRC3</accession>
<evidence type="ECO:0000256" key="1">
    <source>
        <dbReference type="SAM" id="MobiDB-lite"/>
    </source>
</evidence>
<keyword evidence="3" id="KW-1185">Reference proteome</keyword>
<dbReference type="OrthoDB" id="7873635at2"/>
<gene>
    <name evidence="2" type="ORF">F3168_07235</name>
</gene>
<protein>
    <submittedName>
        <fullName evidence="2">Uncharacterized protein</fullName>
    </submittedName>
</protein>